<evidence type="ECO:0000313" key="4">
    <source>
        <dbReference type="EMBL" id="PWA07628.1"/>
    </source>
</evidence>
<evidence type="ECO:0000256" key="2">
    <source>
        <dbReference type="ARBA" id="ARBA00023163"/>
    </source>
</evidence>
<dbReference type="Pfam" id="PF08279">
    <property type="entry name" value="HTH_11"/>
    <property type="match status" value="1"/>
</dbReference>
<dbReference type="PANTHER" id="PTHR34580:SF1">
    <property type="entry name" value="PROTEIN PAFC"/>
    <property type="match status" value="1"/>
</dbReference>
<organism evidence="4 5">
    <name type="scientific">Pueribacillus theae</name>
    <dbReference type="NCBI Taxonomy" id="2171751"/>
    <lineage>
        <taxon>Bacteria</taxon>
        <taxon>Bacillati</taxon>
        <taxon>Bacillota</taxon>
        <taxon>Bacilli</taxon>
        <taxon>Bacillales</taxon>
        <taxon>Bacillaceae</taxon>
        <taxon>Pueribacillus</taxon>
    </lineage>
</organism>
<evidence type="ECO:0000313" key="5">
    <source>
        <dbReference type="Proteomes" id="UP000245998"/>
    </source>
</evidence>
<proteinExistence type="predicted"/>
<dbReference type="InterPro" id="IPR057727">
    <property type="entry name" value="WCX_dom"/>
</dbReference>
<dbReference type="PIRSF" id="PIRSF016838">
    <property type="entry name" value="PafC"/>
    <property type="match status" value="1"/>
</dbReference>
<dbReference type="InterPro" id="IPR026881">
    <property type="entry name" value="WYL_dom"/>
</dbReference>
<dbReference type="EMBL" id="QCZG01000049">
    <property type="protein sequence ID" value="PWA07628.1"/>
    <property type="molecule type" value="Genomic_DNA"/>
</dbReference>
<sequence length="322" mass="36520">MRGDRLVSILLLLQTHGRMTAKELAEKLEVSERTIYRDMDALSGAGIPVFADRGKNGGWSLLEGYRTTLTGLKEAEIRALFVPSSEQLIDDLGLTHSSEEARNKLIASLPSIYRENAKDMWNRIHIDTSTWRGRKEKIASFEVLKDAIWKKNKLKINYQRADGNMLNRIVNPLGLVAKGSRWYFIASKDNGDIRNYRASRIQSAVAMDDTFERPENFNLAQHWKSSTEAFLENLPKCEVCVEVAPSILPRLTFTGRFVQIVEIGTKGQGDWIPVKLSFDTEEEALGYILGFADQIRVVKPEELHDKIVKMAKSVVASYKQKM</sequence>
<dbReference type="InterPro" id="IPR028349">
    <property type="entry name" value="PafC-like"/>
</dbReference>
<dbReference type="InterPro" id="IPR001034">
    <property type="entry name" value="DeoR_HTH"/>
</dbReference>
<protein>
    <submittedName>
        <fullName evidence="4">YafY family transcriptional regulator</fullName>
    </submittedName>
</protein>
<evidence type="ECO:0000256" key="1">
    <source>
        <dbReference type="ARBA" id="ARBA00023015"/>
    </source>
</evidence>
<dbReference type="InterPro" id="IPR013196">
    <property type="entry name" value="HTH_11"/>
</dbReference>
<feature type="domain" description="HTH deoR-type" evidence="3">
    <location>
        <begin position="2"/>
        <end position="57"/>
    </location>
</feature>
<dbReference type="InterPro" id="IPR051534">
    <property type="entry name" value="CBASS_pafABC_assoc_protein"/>
</dbReference>
<dbReference type="PANTHER" id="PTHR34580">
    <property type="match status" value="1"/>
</dbReference>
<dbReference type="InterPro" id="IPR036390">
    <property type="entry name" value="WH_DNA-bd_sf"/>
</dbReference>
<dbReference type="OrthoDB" id="9815009at2"/>
<gene>
    <name evidence="4" type="ORF">DCC39_16495</name>
</gene>
<comment type="caution">
    <text evidence="4">The sequence shown here is derived from an EMBL/GenBank/DDBJ whole genome shotgun (WGS) entry which is preliminary data.</text>
</comment>
<dbReference type="AlphaFoldDB" id="A0A2U1JS36"/>
<keyword evidence="1" id="KW-0805">Transcription regulation</keyword>
<evidence type="ECO:0000259" key="3">
    <source>
        <dbReference type="PROSITE" id="PS51000"/>
    </source>
</evidence>
<dbReference type="Proteomes" id="UP000245998">
    <property type="component" value="Unassembled WGS sequence"/>
</dbReference>
<reference evidence="4 5" key="1">
    <citation type="submission" date="2018-04" db="EMBL/GenBank/DDBJ databases">
        <title>Camelliibacillus theae gen. nov., sp. nov., isolated from Pu'er tea.</title>
        <authorList>
            <person name="Niu L."/>
        </authorList>
    </citation>
    <scope>NUCLEOTIDE SEQUENCE [LARGE SCALE GENOMIC DNA]</scope>
    <source>
        <strain evidence="4 5">T8</strain>
    </source>
</reference>
<dbReference type="PROSITE" id="PS52050">
    <property type="entry name" value="WYL"/>
    <property type="match status" value="1"/>
</dbReference>
<dbReference type="Gene3D" id="1.10.10.10">
    <property type="entry name" value="Winged helix-like DNA-binding domain superfamily/Winged helix DNA-binding domain"/>
    <property type="match status" value="1"/>
</dbReference>
<name>A0A2U1JS36_9BACI</name>
<dbReference type="RefSeq" id="WP_116556002.1">
    <property type="nucleotide sequence ID" value="NZ_QCZG01000049.1"/>
</dbReference>
<dbReference type="PROSITE" id="PS51000">
    <property type="entry name" value="HTH_DEOR_2"/>
    <property type="match status" value="1"/>
</dbReference>
<dbReference type="InterPro" id="IPR036388">
    <property type="entry name" value="WH-like_DNA-bd_sf"/>
</dbReference>
<dbReference type="SUPFAM" id="SSF46785">
    <property type="entry name" value="Winged helix' DNA-binding domain"/>
    <property type="match status" value="1"/>
</dbReference>
<accession>A0A2U1JS36</accession>
<keyword evidence="2" id="KW-0804">Transcription</keyword>
<dbReference type="GO" id="GO:0003700">
    <property type="term" value="F:DNA-binding transcription factor activity"/>
    <property type="evidence" value="ECO:0007669"/>
    <property type="project" value="InterPro"/>
</dbReference>
<keyword evidence="5" id="KW-1185">Reference proteome</keyword>
<dbReference type="Pfam" id="PF25583">
    <property type="entry name" value="WCX"/>
    <property type="match status" value="1"/>
</dbReference>
<dbReference type="Pfam" id="PF13280">
    <property type="entry name" value="WYL"/>
    <property type="match status" value="1"/>
</dbReference>